<evidence type="ECO:0000313" key="1">
    <source>
        <dbReference type="EMBL" id="OHA96391.1"/>
    </source>
</evidence>
<reference evidence="1 2" key="1">
    <citation type="journal article" date="2016" name="Nat. Commun.">
        <title>Thousands of microbial genomes shed light on interconnected biogeochemical processes in an aquifer system.</title>
        <authorList>
            <person name="Anantharaman K."/>
            <person name="Brown C.T."/>
            <person name="Hug L.A."/>
            <person name="Sharon I."/>
            <person name="Castelle C.J."/>
            <person name="Probst A.J."/>
            <person name="Thomas B.C."/>
            <person name="Singh A."/>
            <person name="Wilkins M.J."/>
            <person name="Karaoz U."/>
            <person name="Brodie E.L."/>
            <person name="Williams K.H."/>
            <person name="Hubbard S.S."/>
            <person name="Banfield J.F."/>
        </authorList>
    </citation>
    <scope>NUCLEOTIDE SEQUENCE [LARGE SCALE GENOMIC DNA]</scope>
</reference>
<gene>
    <name evidence="1" type="ORF">A3D49_00680</name>
</gene>
<accession>A0A1G2TIE8</accession>
<protein>
    <submittedName>
        <fullName evidence="1">Uncharacterized protein</fullName>
    </submittedName>
</protein>
<sequence length="94" mass="10565">MHSGILRLSSAVRWFTQHGALLSWDFEKKPAIAAGSTVNVEEPREFTYDHTIKTAVPFDCVQEETGFILLEELSPADQDQLRVIFPGNPLLTVH</sequence>
<dbReference type="Proteomes" id="UP000177279">
    <property type="component" value="Unassembled WGS sequence"/>
</dbReference>
<evidence type="ECO:0000313" key="2">
    <source>
        <dbReference type="Proteomes" id="UP000177279"/>
    </source>
</evidence>
<proteinExistence type="predicted"/>
<organism evidence="1 2">
    <name type="scientific">Candidatus Zambryskibacteria bacterium RIFCSPHIGHO2_02_FULL_43_37</name>
    <dbReference type="NCBI Taxonomy" id="1802749"/>
    <lineage>
        <taxon>Bacteria</taxon>
        <taxon>Candidatus Zambryskiibacteriota</taxon>
    </lineage>
</organism>
<name>A0A1G2TIE8_9BACT</name>
<dbReference type="AlphaFoldDB" id="A0A1G2TIE8"/>
<comment type="caution">
    <text evidence="1">The sequence shown here is derived from an EMBL/GenBank/DDBJ whole genome shotgun (WGS) entry which is preliminary data.</text>
</comment>
<dbReference type="EMBL" id="MHVS01000005">
    <property type="protein sequence ID" value="OHA96391.1"/>
    <property type="molecule type" value="Genomic_DNA"/>
</dbReference>